<dbReference type="InterPro" id="IPR036873">
    <property type="entry name" value="Rhodanese-like_dom_sf"/>
</dbReference>
<dbReference type="Gene3D" id="3.40.250.10">
    <property type="entry name" value="Rhodanese-like domain"/>
    <property type="match status" value="1"/>
</dbReference>
<evidence type="ECO:0000259" key="7">
    <source>
        <dbReference type="PROSITE" id="PS50206"/>
    </source>
</evidence>
<dbReference type="InterPro" id="IPR035969">
    <property type="entry name" value="Rab-GAP_TBC_sf"/>
</dbReference>
<protein>
    <recommendedName>
        <fullName evidence="2">TBC1 domain family member 23</fullName>
    </recommendedName>
</protein>
<dbReference type="Pfam" id="PF00581">
    <property type="entry name" value="Rhodanese"/>
    <property type="match status" value="1"/>
</dbReference>
<keyword evidence="9" id="KW-1185">Reference proteome</keyword>
<evidence type="ECO:0000256" key="3">
    <source>
        <dbReference type="ARBA" id="ARBA00022473"/>
    </source>
</evidence>
<organism evidence="8 9">
    <name type="scientific">Orchesella dallaii</name>
    <dbReference type="NCBI Taxonomy" id="48710"/>
    <lineage>
        <taxon>Eukaryota</taxon>
        <taxon>Metazoa</taxon>
        <taxon>Ecdysozoa</taxon>
        <taxon>Arthropoda</taxon>
        <taxon>Hexapoda</taxon>
        <taxon>Collembola</taxon>
        <taxon>Entomobryomorpha</taxon>
        <taxon>Entomobryoidea</taxon>
        <taxon>Orchesellidae</taxon>
        <taxon>Orchesellinae</taxon>
        <taxon>Orchesella</taxon>
    </lineage>
</organism>
<reference evidence="8 9" key="1">
    <citation type="submission" date="2024-08" db="EMBL/GenBank/DDBJ databases">
        <authorList>
            <person name="Cucini C."/>
            <person name="Frati F."/>
        </authorList>
    </citation>
    <scope>NUCLEOTIDE SEQUENCE [LARGE SCALE GENOMIC DNA]</scope>
</reference>
<gene>
    <name evidence="8" type="ORF">ODALV1_LOCUS23851</name>
</gene>
<dbReference type="Proteomes" id="UP001642540">
    <property type="component" value="Unassembled WGS sequence"/>
</dbReference>
<dbReference type="PANTHER" id="PTHR13297:SF5">
    <property type="entry name" value="TBC1 DOMAIN FAMILY MEMBER 23"/>
    <property type="match status" value="1"/>
</dbReference>
<dbReference type="CDD" id="cd20788">
    <property type="entry name" value="TBC1D23_C-like"/>
    <property type="match status" value="1"/>
</dbReference>
<keyword evidence="3" id="KW-0217">Developmental protein</keyword>
<evidence type="ECO:0000256" key="4">
    <source>
        <dbReference type="ARBA" id="ARBA00023034"/>
    </source>
</evidence>
<dbReference type="SMART" id="SM00164">
    <property type="entry name" value="TBC"/>
    <property type="match status" value="1"/>
</dbReference>
<dbReference type="SUPFAM" id="SSF47923">
    <property type="entry name" value="Ypt/Rab-GAP domain of gyp1p"/>
    <property type="match status" value="2"/>
</dbReference>
<feature type="domain" description="Rab-GAP TBC" evidence="6">
    <location>
        <begin position="72"/>
        <end position="259"/>
    </location>
</feature>
<name>A0ABP1RMF9_9HEXA</name>
<sequence length="784" mass="87336">MELDQEIKSEDLGDAGGGGDVGIENQSDNDWEIVLSLETSLQLMEESSGSSIVDVYNGTGVDRIVEICRGRAIPSHLRGKVWKVLLTDGMQMRHDELISVFEMSNDQMSLRNDCQRFVESANLSNPPEDHPPLTSLLESVLSTFMKVTTEPYVQEKNLYYLQLLKPLVTQISNENDLYVCFVNLVRDYIPRDVLNKDGLPFHIFRLLLLYHEPEACSLLDSLRISSSSFAKGWFATMLSSAIANLESVLVLWDIYFQYRDPFLIYFLGIVLVVNAKDHLLEMKNSPGGSSQEALAQYLSNLPRDLQPDDVVDFVSIAAHYLRTTPNTFRRMFESNLYGSESYLTFNTISNSSSPCRRVAMQSLCLPVSAEELLTSIRYAMSSTDEGSETSDYGPASCSSLQKSDSVRFFVVDCRPAEQYNAGHLPTAFHLDCGLMLLEPVQFSTAVQGLLLAQKEAISVGSVAGGEHLCFVGSGREEEDQYVHMVVSSFLQRHTMRVSLLSGGYQSLHELMFSEDLSVNLADHDVTKCPECINQLHQETKKQSPEPNLLQKWQQTKKFLPSLSALKAKSVDLKGKLIDYIQQSPELSHVSATDRGKSKVYRGIANVFSIDDVDGDPDSSDELIESLDPNKELLNSLVKLKPFLKSEGILGYYHCREVMADGENHEGFVVVTDTHLYFLRELDNVKGEVTVARLLNSVIKITSKKKHPELITFKYGHLIGESEASVDDVIGSLSDAQSPADGSEKPDSSNDSALITHSDRFYLPKSSKEFVALVKKVIDKGAETA</sequence>
<feature type="domain" description="Rhodanese" evidence="7">
    <location>
        <begin position="404"/>
        <end position="449"/>
    </location>
</feature>
<evidence type="ECO:0000259" key="6">
    <source>
        <dbReference type="PROSITE" id="PS50086"/>
    </source>
</evidence>
<keyword evidence="4" id="KW-0333">Golgi apparatus</keyword>
<dbReference type="InterPro" id="IPR039755">
    <property type="entry name" value="TBC1D23"/>
</dbReference>
<evidence type="ECO:0000256" key="1">
    <source>
        <dbReference type="ARBA" id="ARBA00004601"/>
    </source>
</evidence>
<dbReference type="PANTHER" id="PTHR13297">
    <property type="entry name" value="TBC1 DOMAIN FAMILY MEMBER 23-RELATED"/>
    <property type="match status" value="1"/>
</dbReference>
<accession>A0ABP1RMF9</accession>
<dbReference type="InterPro" id="IPR045799">
    <property type="entry name" value="TBC1D23_C"/>
</dbReference>
<dbReference type="Pfam" id="PF00566">
    <property type="entry name" value="RabGAP-TBC"/>
    <property type="match status" value="1"/>
</dbReference>
<evidence type="ECO:0000313" key="8">
    <source>
        <dbReference type="EMBL" id="CAL8130714.1"/>
    </source>
</evidence>
<feature type="region of interest" description="Disordered" evidence="5">
    <location>
        <begin position="1"/>
        <end position="23"/>
    </location>
</feature>
<evidence type="ECO:0000256" key="5">
    <source>
        <dbReference type="SAM" id="MobiDB-lite"/>
    </source>
</evidence>
<dbReference type="EMBL" id="CAXLJM020000083">
    <property type="protein sequence ID" value="CAL8130714.1"/>
    <property type="molecule type" value="Genomic_DNA"/>
</dbReference>
<comment type="caution">
    <text evidence="8">The sequence shown here is derived from an EMBL/GenBank/DDBJ whole genome shotgun (WGS) entry which is preliminary data.</text>
</comment>
<proteinExistence type="predicted"/>
<dbReference type="InterPro" id="IPR001763">
    <property type="entry name" value="Rhodanese-like_dom"/>
</dbReference>
<evidence type="ECO:0000256" key="2">
    <source>
        <dbReference type="ARBA" id="ARBA00014207"/>
    </source>
</evidence>
<dbReference type="Gene3D" id="1.10.472.80">
    <property type="entry name" value="Ypt/Rab-GAP domain of gyp1p, domain 3"/>
    <property type="match status" value="1"/>
</dbReference>
<feature type="compositionally biased region" description="Basic and acidic residues" evidence="5">
    <location>
        <begin position="1"/>
        <end position="11"/>
    </location>
</feature>
<dbReference type="InterPro" id="IPR000195">
    <property type="entry name" value="Rab-GAP-TBC_dom"/>
</dbReference>
<dbReference type="SUPFAM" id="SSF52821">
    <property type="entry name" value="Rhodanese/Cell cycle control phosphatase"/>
    <property type="match status" value="1"/>
</dbReference>
<comment type="subcellular location">
    <subcellularLocation>
        <location evidence="1">Golgi apparatus</location>
        <location evidence="1">trans-Golgi network</location>
    </subcellularLocation>
</comment>
<feature type="region of interest" description="Disordered" evidence="5">
    <location>
        <begin position="733"/>
        <end position="752"/>
    </location>
</feature>
<evidence type="ECO:0000313" key="9">
    <source>
        <dbReference type="Proteomes" id="UP001642540"/>
    </source>
</evidence>
<dbReference type="PROSITE" id="PS50086">
    <property type="entry name" value="TBC_RABGAP"/>
    <property type="match status" value="1"/>
</dbReference>
<dbReference type="PROSITE" id="PS50206">
    <property type="entry name" value="RHODANESE_3"/>
    <property type="match status" value="1"/>
</dbReference>
<dbReference type="Pfam" id="PF19430">
    <property type="entry name" value="TBC1D23_C"/>
    <property type="match status" value="1"/>
</dbReference>